<evidence type="ECO:0000313" key="2">
    <source>
        <dbReference type="EMBL" id="MFD1145389.1"/>
    </source>
</evidence>
<dbReference type="EMBL" id="JBHTLP010000044">
    <property type="protein sequence ID" value="MFD1145389.1"/>
    <property type="molecule type" value="Genomic_DNA"/>
</dbReference>
<reference evidence="3" key="1">
    <citation type="journal article" date="2019" name="Int. J. Syst. Evol. Microbiol.">
        <title>The Global Catalogue of Microorganisms (GCM) 10K type strain sequencing project: providing services to taxonomists for standard genome sequencing and annotation.</title>
        <authorList>
            <consortium name="The Broad Institute Genomics Platform"/>
            <consortium name="The Broad Institute Genome Sequencing Center for Infectious Disease"/>
            <person name="Wu L."/>
            <person name="Ma J."/>
        </authorList>
    </citation>
    <scope>NUCLEOTIDE SEQUENCE [LARGE SCALE GENOMIC DNA]</scope>
    <source>
        <strain evidence="3">CCUG 55608</strain>
    </source>
</reference>
<organism evidence="2 3">
    <name type="scientific">Larkinella insperata</name>
    <dbReference type="NCBI Taxonomy" id="332158"/>
    <lineage>
        <taxon>Bacteria</taxon>
        <taxon>Pseudomonadati</taxon>
        <taxon>Bacteroidota</taxon>
        <taxon>Cytophagia</taxon>
        <taxon>Cytophagales</taxon>
        <taxon>Spirosomataceae</taxon>
        <taxon>Larkinella</taxon>
    </lineage>
</organism>
<dbReference type="InterPro" id="IPR019302">
    <property type="entry name" value="CAP12/PCTIR_TIR_dom"/>
</dbReference>
<dbReference type="InterPro" id="IPR018488">
    <property type="entry name" value="cNMP-bd_CS"/>
</dbReference>
<comment type="caution">
    <text evidence="2">The sequence shown here is derived from an EMBL/GenBank/DDBJ whole genome shotgun (WGS) entry which is preliminary data.</text>
</comment>
<feature type="domain" description="Cyclic nucleotide-binding" evidence="1">
    <location>
        <begin position="22"/>
        <end position="138"/>
    </location>
</feature>
<gene>
    <name evidence="2" type="ORF">ACFQ4C_29960</name>
</gene>
<dbReference type="InterPro" id="IPR014710">
    <property type="entry name" value="RmlC-like_jellyroll"/>
</dbReference>
<dbReference type="InterPro" id="IPR018490">
    <property type="entry name" value="cNMP-bd_dom_sf"/>
</dbReference>
<dbReference type="Gene3D" id="2.60.120.10">
    <property type="entry name" value="Jelly Rolls"/>
    <property type="match status" value="1"/>
</dbReference>
<sequence length="303" mass="33493">MLQKFAGAKNRNRLIHALKKQCIVNGDVDLASKIADVAEIQEFLAGETIIVQDNVDDDILFILAGRVSVVVNGREMAIRSTGHHVGEMSLINPGMTRSASVIALGQTVTARVSEEQFSPIADSHPEVWRRIAEAMSERLLQRNALVDVPNPRPVIFIGSSSEALATARAIQSEFQHDDYQVRVWTNKIFGASNAVIEDLENQVRTADFAILVLAPDDAVLSRKEGYEAPRDNVIFELGLFMGALTRQRTFFAVPIGMKDLKIPSDLLGVTPLSYKLGEPEDLPYSVGPMCDEIRKIIRKLKTK</sequence>
<dbReference type="Pfam" id="PF10137">
    <property type="entry name" value="CAP12-PCTIR_TIR"/>
    <property type="match status" value="1"/>
</dbReference>
<keyword evidence="3" id="KW-1185">Reference proteome</keyword>
<dbReference type="InterPro" id="IPR000595">
    <property type="entry name" value="cNMP-bd_dom"/>
</dbReference>
<dbReference type="Pfam" id="PF00027">
    <property type="entry name" value="cNMP_binding"/>
    <property type="match status" value="1"/>
</dbReference>
<dbReference type="Proteomes" id="UP001597116">
    <property type="component" value="Unassembled WGS sequence"/>
</dbReference>
<evidence type="ECO:0000259" key="1">
    <source>
        <dbReference type="PROSITE" id="PS50042"/>
    </source>
</evidence>
<dbReference type="CDD" id="cd00038">
    <property type="entry name" value="CAP_ED"/>
    <property type="match status" value="1"/>
</dbReference>
<proteinExistence type="predicted"/>
<dbReference type="PROSITE" id="PS50042">
    <property type="entry name" value="CNMP_BINDING_3"/>
    <property type="match status" value="1"/>
</dbReference>
<dbReference type="SUPFAM" id="SSF51206">
    <property type="entry name" value="cAMP-binding domain-like"/>
    <property type="match status" value="1"/>
</dbReference>
<protein>
    <submittedName>
        <fullName evidence="2">TIR domain-containing protein</fullName>
    </submittedName>
</protein>
<accession>A0ABW3QEL9</accession>
<evidence type="ECO:0000313" key="3">
    <source>
        <dbReference type="Proteomes" id="UP001597116"/>
    </source>
</evidence>
<name>A0ABW3QEL9_9BACT</name>
<dbReference type="PROSITE" id="PS00889">
    <property type="entry name" value="CNMP_BINDING_2"/>
    <property type="match status" value="1"/>
</dbReference>
<dbReference type="RefSeq" id="WP_134038427.1">
    <property type="nucleotide sequence ID" value="NZ_JBHTLP010000044.1"/>
</dbReference>